<dbReference type="CDD" id="cd17625">
    <property type="entry name" value="REC_OmpR_DrrD-like"/>
    <property type="match status" value="1"/>
</dbReference>
<keyword evidence="2 8" id="KW-0597">Phosphoprotein</keyword>
<feature type="modified residue" description="4-aspartylphosphate" evidence="8">
    <location>
        <position position="51"/>
    </location>
</feature>
<gene>
    <name evidence="12" type="ORF">G9470_26195</name>
</gene>
<evidence type="ECO:0000256" key="2">
    <source>
        <dbReference type="ARBA" id="ARBA00022553"/>
    </source>
</evidence>
<keyword evidence="4" id="KW-0805">Transcription regulation</keyword>
<dbReference type="InterPro" id="IPR039420">
    <property type="entry name" value="WalR-like"/>
</dbReference>
<dbReference type="SUPFAM" id="SSF52172">
    <property type="entry name" value="CheY-like"/>
    <property type="match status" value="1"/>
</dbReference>
<evidence type="ECO:0000256" key="5">
    <source>
        <dbReference type="ARBA" id="ARBA00023125"/>
    </source>
</evidence>
<evidence type="ECO:0000256" key="6">
    <source>
        <dbReference type="ARBA" id="ARBA00023163"/>
    </source>
</evidence>
<dbReference type="InterPro" id="IPR001867">
    <property type="entry name" value="OmpR/PhoB-type_DNA-bd"/>
</dbReference>
<keyword evidence="13" id="KW-1185">Reference proteome</keyword>
<dbReference type="Gene3D" id="1.10.10.10">
    <property type="entry name" value="Winged helix-like DNA-binding domain superfamily/Winged helix DNA-binding domain"/>
    <property type="match status" value="1"/>
</dbReference>
<evidence type="ECO:0000256" key="9">
    <source>
        <dbReference type="PROSITE-ProRule" id="PRU01091"/>
    </source>
</evidence>
<keyword evidence="5 9" id="KW-0238">DNA-binding</keyword>
<dbReference type="RefSeq" id="WP_170824266.1">
    <property type="nucleotide sequence ID" value="NZ_JAAOXG010000094.1"/>
</dbReference>
<dbReference type="InterPro" id="IPR001789">
    <property type="entry name" value="Sig_transdc_resp-reg_receiver"/>
</dbReference>
<evidence type="ECO:0000256" key="3">
    <source>
        <dbReference type="ARBA" id="ARBA00023012"/>
    </source>
</evidence>
<feature type="domain" description="OmpR/PhoB-type" evidence="11">
    <location>
        <begin position="124"/>
        <end position="222"/>
    </location>
</feature>
<dbReference type="SMART" id="SM00862">
    <property type="entry name" value="Trans_reg_C"/>
    <property type="match status" value="1"/>
</dbReference>
<dbReference type="PANTHER" id="PTHR48111:SF22">
    <property type="entry name" value="REGULATOR OF RPOS"/>
    <property type="match status" value="1"/>
</dbReference>
<evidence type="ECO:0000256" key="8">
    <source>
        <dbReference type="PROSITE-ProRule" id="PRU00169"/>
    </source>
</evidence>
<dbReference type="InterPro" id="IPR011006">
    <property type="entry name" value="CheY-like_superfamily"/>
</dbReference>
<evidence type="ECO:0000313" key="13">
    <source>
        <dbReference type="Proteomes" id="UP000539052"/>
    </source>
</evidence>
<comment type="caution">
    <text evidence="12">The sequence shown here is derived from an EMBL/GenBank/DDBJ whole genome shotgun (WGS) entry which is preliminary data.</text>
</comment>
<comment type="function">
    <text evidence="7">May play the central regulatory role in sporulation. It may be an element of the effector pathway responsible for the activation of sporulation genes in response to nutritional stress. Spo0A may act in concert with spo0H (a sigma factor) to control the expression of some genes that are critical to the sporulation process.</text>
</comment>
<dbReference type="PANTHER" id="PTHR48111">
    <property type="entry name" value="REGULATOR OF RPOS"/>
    <property type="match status" value="1"/>
</dbReference>
<dbReference type="InterPro" id="IPR036388">
    <property type="entry name" value="WH-like_DNA-bd_sf"/>
</dbReference>
<dbReference type="PROSITE" id="PS51755">
    <property type="entry name" value="OMPR_PHOB"/>
    <property type="match status" value="1"/>
</dbReference>
<protein>
    <recommendedName>
        <fullName evidence="1">Stage 0 sporulation protein A homolog</fullName>
    </recommendedName>
</protein>
<feature type="DNA-binding region" description="OmpR/PhoB-type" evidence="9">
    <location>
        <begin position="124"/>
        <end position="222"/>
    </location>
</feature>
<accession>A0ABX1VYR4</accession>
<proteinExistence type="predicted"/>
<dbReference type="EMBL" id="JAAOXG010000094">
    <property type="protein sequence ID" value="NNJ33249.1"/>
    <property type="molecule type" value="Genomic_DNA"/>
</dbReference>
<evidence type="ECO:0000313" key="12">
    <source>
        <dbReference type="EMBL" id="NNJ33249.1"/>
    </source>
</evidence>
<sequence>MKLLIIEDEHDLNNALSKHLKKNGYGVDSCYNGMEALEYMQVTVYDAIILDIMMPIMDGYEFLTRIRSSNDQTPVLLLTARDSLQDKVSGLDSGADDYLVKPFEFEELLARIRVMTRRAYGQVSNEIRVDNLILDLAKKKVVRSGSEINLTSKEYEILEYLMKNKDHILTRQQIQDHVWDFDYEGASNLIDVLIKNIRKKIDLENSKPLIYTKRGLGYVIRNTEENQTDESDKND</sequence>
<organism evidence="12 13">
    <name type="scientific">Lacrimispora defluvii</name>
    <dbReference type="NCBI Taxonomy" id="2719233"/>
    <lineage>
        <taxon>Bacteria</taxon>
        <taxon>Bacillati</taxon>
        <taxon>Bacillota</taxon>
        <taxon>Clostridia</taxon>
        <taxon>Lachnospirales</taxon>
        <taxon>Lachnospiraceae</taxon>
        <taxon>Lacrimispora</taxon>
    </lineage>
</organism>
<evidence type="ECO:0000259" key="10">
    <source>
        <dbReference type="PROSITE" id="PS50110"/>
    </source>
</evidence>
<keyword evidence="3" id="KW-0902">Two-component regulatory system</keyword>
<dbReference type="Gene3D" id="6.10.250.690">
    <property type="match status" value="1"/>
</dbReference>
<dbReference type="Pfam" id="PF00072">
    <property type="entry name" value="Response_reg"/>
    <property type="match status" value="1"/>
</dbReference>
<dbReference type="CDD" id="cd00383">
    <property type="entry name" value="trans_reg_C"/>
    <property type="match status" value="1"/>
</dbReference>
<dbReference type="SMART" id="SM00448">
    <property type="entry name" value="REC"/>
    <property type="match status" value="1"/>
</dbReference>
<dbReference type="Pfam" id="PF00486">
    <property type="entry name" value="Trans_reg_C"/>
    <property type="match status" value="1"/>
</dbReference>
<dbReference type="PROSITE" id="PS50110">
    <property type="entry name" value="RESPONSE_REGULATORY"/>
    <property type="match status" value="1"/>
</dbReference>
<dbReference type="Proteomes" id="UP000539052">
    <property type="component" value="Unassembled WGS sequence"/>
</dbReference>
<evidence type="ECO:0000256" key="1">
    <source>
        <dbReference type="ARBA" id="ARBA00018672"/>
    </source>
</evidence>
<name>A0ABX1VYR4_9FIRM</name>
<evidence type="ECO:0000256" key="7">
    <source>
        <dbReference type="ARBA" id="ARBA00024867"/>
    </source>
</evidence>
<keyword evidence="6" id="KW-0804">Transcription</keyword>
<feature type="domain" description="Response regulatory" evidence="10">
    <location>
        <begin position="2"/>
        <end position="116"/>
    </location>
</feature>
<evidence type="ECO:0000259" key="11">
    <source>
        <dbReference type="PROSITE" id="PS51755"/>
    </source>
</evidence>
<evidence type="ECO:0000256" key="4">
    <source>
        <dbReference type="ARBA" id="ARBA00023015"/>
    </source>
</evidence>
<reference evidence="12 13" key="1">
    <citation type="submission" date="2020-03" db="EMBL/GenBank/DDBJ databases">
        <title>Genome Sequence of industrial isolate, B5A.</title>
        <authorList>
            <person name="Sharma S."/>
            <person name="Patil P.B."/>
            <person name="Korpole S."/>
        </authorList>
    </citation>
    <scope>NUCLEOTIDE SEQUENCE [LARGE SCALE GENOMIC DNA]</scope>
    <source>
        <strain evidence="12 13">PI-S10-B5A</strain>
    </source>
</reference>
<dbReference type="Gene3D" id="3.40.50.2300">
    <property type="match status" value="1"/>
</dbReference>